<evidence type="ECO:0000256" key="6">
    <source>
        <dbReference type="ARBA" id="ARBA00023170"/>
    </source>
</evidence>
<dbReference type="GO" id="GO:0038023">
    <property type="term" value="F:signaling receptor activity"/>
    <property type="evidence" value="ECO:0007669"/>
    <property type="project" value="TreeGrafter"/>
</dbReference>
<keyword evidence="4" id="KW-0963">Cytoplasm</keyword>
<protein>
    <submittedName>
        <fullName evidence="9">Abscisic acid receptor PYL8</fullName>
    </submittedName>
</protein>
<dbReference type="EMBL" id="JAMFTS010000004">
    <property type="protein sequence ID" value="KAJ4765726.1"/>
    <property type="molecule type" value="Genomic_DNA"/>
</dbReference>
<evidence type="ECO:0000256" key="7">
    <source>
        <dbReference type="ARBA" id="ARBA00023242"/>
    </source>
</evidence>
<dbReference type="InterPro" id="IPR019587">
    <property type="entry name" value="Polyketide_cyclase/dehydratase"/>
</dbReference>
<dbReference type="PANTHER" id="PTHR31213:SF4">
    <property type="entry name" value="ABSCISIC ACID RECEPTOR PYL8"/>
    <property type="match status" value="1"/>
</dbReference>
<sequence length="203" mass="22480">MVGMINGGGYPRAWILVDQEGSSSRGSGIAMPPIIDFEHARRLHQRQLTGNQCTSTLVKHINAPVDLVWSLVRRFDEPGKYKPFVKQCLVMGGLVVGSVRDITLTSELPATFTTEVLERLDDSERILGVRTVGGDHILKNHSSIVTVHPDRIEGRTGTTVVESFVVDLPENNTKDEICYFMEAVIKINLRSLAAASERLARQQ</sequence>
<keyword evidence="7" id="KW-0539">Nucleus</keyword>
<dbReference type="CDD" id="cd07821">
    <property type="entry name" value="PYR_PYL_RCAR_like"/>
    <property type="match status" value="1"/>
</dbReference>
<proteinExistence type="inferred from homology"/>
<dbReference type="GO" id="GO:0010427">
    <property type="term" value="F:abscisic acid binding"/>
    <property type="evidence" value="ECO:0007669"/>
    <property type="project" value="TreeGrafter"/>
</dbReference>
<keyword evidence="6 9" id="KW-0675">Receptor</keyword>
<dbReference type="Proteomes" id="UP001140206">
    <property type="component" value="Chromosome 4"/>
</dbReference>
<evidence type="ECO:0000256" key="5">
    <source>
        <dbReference type="ARBA" id="ARBA00022682"/>
    </source>
</evidence>
<dbReference type="GO" id="GO:0005634">
    <property type="term" value="C:nucleus"/>
    <property type="evidence" value="ECO:0007669"/>
    <property type="project" value="UniProtKB-SubCell"/>
</dbReference>
<dbReference type="GO" id="GO:0004864">
    <property type="term" value="F:protein phosphatase inhibitor activity"/>
    <property type="evidence" value="ECO:0007669"/>
    <property type="project" value="UniProtKB-KW"/>
</dbReference>
<accession>A0AAV8CD46</accession>
<gene>
    <name evidence="12" type="ORF">LUZ62_030981</name>
    <name evidence="11" type="ORF">LUZ62_045833</name>
    <name evidence="10" type="ORF">LUZ62_076101</name>
    <name evidence="9" type="ORF">LUZ62_086832</name>
</gene>
<reference evidence="9" key="1">
    <citation type="submission" date="2022-08" db="EMBL/GenBank/DDBJ databases">
        <authorList>
            <person name="Marques A."/>
        </authorList>
    </citation>
    <scope>NUCLEOTIDE SEQUENCE</scope>
    <source>
        <strain evidence="9">RhyPub2mFocal</strain>
        <tissue evidence="9">Leaves</tissue>
    </source>
</reference>
<dbReference type="EMBL" id="JAMFTS010000002">
    <property type="protein sequence ID" value="KAJ4794587.1"/>
    <property type="molecule type" value="Genomic_DNA"/>
</dbReference>
<comment type="caution">
    <text evidence="9">The sequence shown here is derived from an EMBL/GenBank/DDBJ whole genome shotgun (WGS) entry which is preliminary data.</text>
</comment>
<keyword evidence="13" id="KW-1185">Reference proteome</keyword>
<dbReference type="InterPro" id="IPR050279">
    <property type="entry name" value="Plant_def-hormone_signal"/>
</dbReference>
<evidence type="ECO:0000313" key="9">
    <source>
        <dbReference type="EMBL" id="KAJ4752427.1"/>
    </source>
</evidence>
<evidence type="ECO:0000313" key="11">
    <source>
        <dbReference type="EMBL" id="KAJ4794587.1"/>
    </source>
</evidence>
<dbReference type="EMBL" id="JAMFTS010000001">
    <property type="protein sequence ID" value="KAJ4818415.1"/>
    <property type="molecule type" value="Genomic_DNA"/>
</dbReference>
<evidence type="ECO:0000313" key="12">
    <source>
        <dbReference type="EMBL" id="KAJ4818415.1"/>
    </source>
</evidence>
<dbReference type="Proteomes" id="UP001140206">
    <property type="component" value="Chromosome 1"/>
</dbReference>
<comment type="similarity">
    <text evidence="3">Belongs to the PYR/PYL/RCAR abscisic acid intracellular receptor family.</text>
</comment>
<dbReference type="Proteomes" id="UP001140206">
    <property type="component" value="Chromosome 5"/>
</dbReference>
<dbReference type="SUPFAM" id="SSF55961">
    <property type="entry name" value="Bet v1-like"/>
    <property type="match status" value="1"/>
</dbReference>
<dbReference type="Gene3D" id="3.30.530.20">
    <property type="match status" value="1"/>
</dbReference>
<dbReference type="InterPro" id="IPR023393">
    <property type="entry name" value="START-like_dom_sf"/>
</dbReference>
<evidence type="ECO:0000256" key="1">
    <source>
        <dbReference type="ARBA" id="ARBA00004123"/>
    </source>
</evidence>
<evidence type="ECO:0000313" key="10">
    <source>
        <dbReference type="EMBL" id="KAJ4765726.1"/>
    </source>
</evidence>
<dbReference type="GO" id="GO:0005737">
    <property type="term" value="C:cytoplasm"/>
    <property type="evidence" value="ECO:0007669"/>
    <property type="project" value="UniProtKB-SubCell"/>
</dbReference>
<dbReference type="AlphaFoldDB" id="A0AAV8CD46"/>
<keyword evidence="8" id="KW-0650">Protein phosphatase inhibitor</keyword>
<keyword evidence="5" id="KW-0938">Abscisic acid signaling pathway</keyword>
<dbReference type="PANTHER" id="PTHR31213">
    <property type="entry name" value="OS08G0374000 PROTEIN-RELATED"/>
    <property type="match status" value="1"/>
</dbReference>
<evidence type="ECO:0000256" key="3">
    <source>
        <dbReference type="ARBA" id="ARBA00008594"/>
    </source>
</evidence>
<evidence type="ECO:0000256" key="4">
    <source>
        <dbReference type="ARBA" id="ARBA00022490"/>
    </source>
</evidence>
<evidence type="ECO:0000256" key="2">
    <source>
        <dbReference type="ARBA" id="ARBA00004496"/>
    </source>
</evidence>
<name>A0AAV8CD46_9POAL</name>
<dbReference type="EMBL" id="JAMFTS010000005">
    <property type="protein sequence ID" value="KAJ4752427.1"/>
    <property type="molecule type" value="Genomic_DNA"/>
</dbReference>
<evidence type="ECO:0000256" key="8">
    <source>
        <dbReference type="ARBA" id="ARBA00023272"/>
    </source>
</evidence>
<dbReference type="GO" id="GO:0009738">
    <property type="term" value="P:abscisic acid-activated signaling pathway"/>
    <property type="evidence" value="ECO:0007669"/>
    <property type="project" value="UniProtKB-KW"/>
</dbReference>
<organism evidence="9 13">
    <name type="scientific">Rhynchospora pubera</name>
    <dbReference type="NCBI Taxonomy" id="906938"/>
    <lineage>
        <taxon>Eukaryota</taxon>
        <taxon>Viridiplantae</taxon>
        <taxon>Streptophyta</taxon>
        <taxon>Embryophyta</taxon>
        <taxon>Tracheophyta</taxon>
        <taxon>Spermatophyta</taxon>
        <taxon>Magnoliopsida</taxon>
        <taxon>Liliopsida</taxon>
        <taxon>Poales</taxon>
        <taxon>Cyperaceae</taxon>
        <taxon>Cyperoideae</taxon>
        <taxon>Rhynchosporeae</taxon>
        <taxon>Rhynchospora</taxon>
    </lineage>
</organism>
<evidence type="ECO:0000313" key="13">
    <source>
        <dbReference type="Proteomes" id="UP001140206"/>
    </source>
</evidence>
<comment type="subcellular location">
    <subcellularLocation>
        <location evidence="2">Cytoplasm</location>
    </subcellularLocation>
    <subcellularLocation>
        <location evidence="1">Nucleus</location>
    </subcellularLocation>
</comment>
<dbReference type="Proteomes" id="UP001140206">
    <property type="component" value="Chromosome 2"/>
</dbReference>
<dbReference type="Pfam" id="PF10604">
    <property type="entry name" value="Polyketide_cyc2"/>
    <property type="match status" value="1"/>
</dbReference>